<dbReference type="PANTHER" id="PTHR31005:SF8">
    <property type="entry name" value="DUF4139 DOMAIN-CONTAINING PROTEIN"/>
    <property type="match status" value="1"/>
</dbReference>
<accession>A0AAW3JRT9</accession>
<dbReference type="RefSeq" id="WP_055944371.1">
    <property type="nucleotide sequence ID" value="NZ_JAQDCV010000014.1"/>
</dbReference>
<dbReference type="PANTHER" id="PTHR31005">
    <property type="entry name" value="DUF4139 DOMAIN-CONTAINING PROTEIN"/>
    <property type="match status" value="1"/>
</dbReference>
<dbReference type="InterPro" id="IPR011935">
    <property type="entry name" value="CHP02231"/>
</dbReference>
<name>A0AAW3JRT9_9FIRM</name>
<protein>
    <recommendedName>
        <fullName evidence="2">DUF4139 domain-containing protein</fullName>
    </recommendedName>
</protein>
<dbReference type="InterPro" id="IPR037291">
    <property type="entry name" value="DUF4139"/>
</dbReference>
<dbReference type="Pfam" id="PF13598">
    <property type="entry name" value="DUF4139"/>
    <property type="match status" value="1"/>
</dbReference>
<keyword evidence="4" id="KW-1185">Reference proteome</keyword>
<dbReference type="EMBL" id="LLKB01000005">
    <property type="protein sequence ID" value="KQC84996.1"/>
    <property type="molecule type" value="Genomic_DNA"/>
</dbReference>
<proteinExistence type="predicted"/>
<reference evidence="3 4" key="1">
    <citation type="submission" date="2015-10" db="EMBL/GenBank/DDBJ databases">
        <title>Butyribacter intestini gen. nov., sp. nov., a butyric acid-producing bacterium of the family Lachnospiraceae isolated from the human faeces.</title>
        <authorList>
            <person name="Zou Y."/>
            <person name="Xue W."/>
            <person name="Luo G."/>
            <person name="Lv M."/>
        </authorList>
    </citation>
    <scope>NUCLEOTIDE SEQUENCE [LARGE SCALE GENOMIC DNA]</scope>
    <source>
        <strain evidence="3 4">TF01-11</strain>
    </source>
</reference>
<evidence type="ECO:0000313" key="4">
    <source>
        <dbReference type="Proteomes" id="UP000050833"/>
    </source>
</evidence>
<sequence>MNLRRCKKGHFYNAEQFLKCPYCAGIMEFKGDNDNDDDDEDTVNPFIDEELDIEDEGNTEVETPVKILDKEYDAVKTGLMPEYEMDMGMGVPNWGSTDYLINDSDCIVEMEYADVKIFRNRAKILKRGKFVPKNQRTNVLIELSDATRNVNVRTSKGLLCYSKSEVRCMKQPAGLPSDEELARKQKQNNLFSRYELVKKMQKDILESDFTDKTQEECDKIKKMYANLLDEANQLVNSINQLAHNMDDEDECSDCSDKYAGKRMLILDMIAEPGGEYFIEIGYETFGISWEPYYKIDVKSDEPYATMTMFAKINNQKSDERFDNVKITLSSGINTYEYNLLEDALDTQYIKKMQDAGDAFSLYTDDFGVDKQEGMTALPANDSGERRRGHGIKEDMLEMTPVNVRENNSDILHEFELPWKMTLLPKCENEVAVWQKKIEIFKNYFAIPRKGQNEYFYVDVKGLKEYDMISGWLDIYLDSDYVRRCFLNVDKAENLKIDLGSVKGVKINSRKVADEVSSKKLQGKIIRRYKYIFEVTNNLQCTIALRLYDRIPVSQVDGVEVMLNRIDDVVLDEATGKCTWDIKVKPLSVKEIAFEYAITYPAKEKFVIE</sequence>
<comment type="caution">
    <text evidence="3">The sequence shown here is derived from an EMBL/GenBank/DDBJ whole genome shotgun (WGS) entry which is preliminary data.</text>
</comment>
<feature type="coiled-coil region" evidence="1">
    <location>
        <begin position="210"/>
        <end position="248"/>
    </location>
</feature>
<evidence type="ECO:0000259" key="2">
    <source>
        <dbReference type="Pfam" id="PF13598"/>
    </source>
</evidence>
<keyword evidence="1" id="KW-0175">Coiled coil</keyword>
<gene>
    <name evidence="3" type="ORF">APZ18_09800</name>
</gene>
<dbReference type="AlphaFoldDB" id="A0AAW3JRT9"/>
<feature type="domain" description="DUF4139" evidence="2">
    <location>
        <begin position="278"/>
        <end position="600"/>
    </location>
</feature>
<evidence type="ECO:0000313" key="3">
    <source>
        <dbReference type="EMBL" id="KQC84996.1"/>
    </source>
</evidence>
<organism evidence="3 4">
    <name type="scientific">Butyribacter intestini</name>
    <dbReference type="NCBI Taxonomy" id="1703332"/>
    <lineage>
        <taxon>Bacteria</taxon>
        <taxon>Bacillati</taxon>
        <taxon>Bacillota</taxon>
        <taxon>Clostridia</taxon>
        <taxon>Lachnospirales</taxon>
        <taxon>Lachnospiraceae</taxon>
        <taxon>Butyribacter</taxon>
    </lineage>
</organism>
<evidence type="ECO:0000256" key="1">
    <source>
        <dbReference type="SAM" id="Coils"/>
    </source>
</evidence>
<dbReference type="Proteomes" id="UP000050833">
    <property type="component" value="Unassembled WGS sequence"/>
</dbReference>